<dbReference type="CDD" id="cd04182">
    <property type="entry name" value="GT_2_like_f"/>
    <property type="match status" value="1"/>
</dbReference>
<evidence type="ECO:0000313" key="3">
    <source>
        <dbReference type="EMBL" id="NWN91573.1"/>
    </source>
</evidence>
<keyword evidence="1" id="KW-0460">Magnesium</keyword>
<evidence type="ECO:0000256" key="1">
    <source>
        <dbReference type="ARBA" id="ARBA00022842"/>
    </source>
</evidence>
<dbReference type="InterPro" id="IPR029044">
    <property type="entry name" value="Nucleotide-diphossugar_trans"/>
</dbReference>
<keyword evidence="4" id="KW-1185">Reference proteome</keyword>
<dbReference type="InterPro" id="IPR025877">
    <property type="entry name" value="MobA-like_NTP_Trfase"/>
</dbReference>
<dbReference type="PANTHER" id="PTHR43777:SF1">
    <property type="entry name" value="MOLYBDENUM COFACTOR CYTIDYLYLTRANSFERASE"/>
    <property type="match status" value="1"/>
</dbReference>
<reference evidence="3 4" key="1">
    <citation type="submission" date="2020-03" db="EMBL/GenBank/DDBJ databases">
        <title>Metagenomic, metatranscriptomic, and metabolomic analyses revealed the key microbes and metabolic features during the fermentation of ganjang, Korean traditional soy sauce.</title>
        <authorList>
            <person name="Chun B.H."/>
            <person name="Jeon C.O."/>
        </authorList>
    </citation>
    <scope>NUCLEOTIDE SEQUENCE [LARGE SCALE GENOMIC DNA]</scope>
    <source>
        <strain evidence="3 4">KG14</strain>
    </source>
</reference>
<proteinExistence type="predicted"/>
<gene>
    <name evidence="3" type="ORF">HLV39_08720</name>
</gene>
<sequence>MIRSNIITVSCSNIDREFPVLVLAAGASSRFGRPKAVQTLAGPAGTRVTLLDRAIGQGRLLSEDVRVVCGAWYPLIRSRCSVQPARWVYAKNWQDGMAASLAAGIRDLGEGAKGVFVLLADQPLLKPDALRALGAAARRCPDEPAAADYGKRPGVPAYLPRALWPAVLALQGDRGAGGILAQANARRLEIPGVHDDIDTPADWRRIRELISQTDL</sequence>
<dbReference type="Proteomes" id="UP000536442">
    <property type="component" value="Unassembled WGS sequence"/>
</dbReference>
<dbReference type="PANTHER" id="PTHR43777">
    <property type="entry name" value="MOLYBDENUM COFACTOR CYTIDYLYLTRANSFERASE"/>
    <property type="match status" value="1"/>
</dbReference>
<dbReference type="Gene3D" id="3.90.550.10">
    <property type="entry name" value="Spore Coat Polysaccharide Biosynthesis Protein SpsA, Chain A"/>
    <property type="match status" value="1"/>
</dbReference>
<name>A0A851HRD3_9GAMM</name>
<dbReference type="EMBL" id="JABEVQ010000004">
    <property type="protein sequence ID" value="NWN91573.1"/>
    <property type="molecule type" value="Genomic_DNA"/>
</dbReference>
<organism evidence="3 4">
    <name type="scientific">Marinobacter adhaerens</name>
    <dbReference type="NCBI Taxonomy" id="1033846"/>
    <lineage>
        <taxon>Bacteria</taxon>
        <taxon>Pseudomonadati</taxon>
        <taxon>Pseudomonadota</taxon>
        <taxon>Gammaproteobacteria</taxon>
        <taxon>Pseudomonadales</taxon>
        <taxon>Marinobacteraceae</taxon>
        <taxon>Marinobacter</taxon>
    </lineage>
</organism>
<keyword evidence="3" id="KW-0808">Transferase</keyword>
<evidence type="ECO:0000259" key="2">
    <source>
        <dbReference type="Pfam" id="PF12804"/>
    </source>
</evidence>
<dbReference type="GO" id="GO:0016779">
    <property type="term" value="F:nucleotidyltransferase activity"/>
    <property type="evidence" value="ECO:0007669"/>
    <property type="project" value="UniProtKB-ARBA"/>
</dbReference>
<feature type="domain" description="MobA-like NTP transferase" evidence="2">
    <location>
        <begin position="20"/>
        <end position="183"/>
    </location>
</feature>
<dbReference type="Pfam" id="PF12804">
    <property type="entry name" value="NTP_transf_3"/>
    <property type="match status" value="1"/>
</dbReference>
<dbReference type="AlphaFoldDB" id="A0A851HRD3"/>
<evidence type="ECO:0000313" key="4">
    <source>
        <dbReference type="Proteomes" id="UP000536442"/>
    </source>
</evidence>
<protein>
    <submittedName>
        <fullName evidence="3">Nucleotidyltransferase family protein</fullName>
    </submittedName>
</protein>
<comment type="caution">
    <text evidence="3">The sequence shown here is derived from an EMBL/GenBank/DDBJ whole genome shotgun (WGS) entry which is preliminary data.</text>
</comment>
<dbReference type="SUPFAM" id="SSF53448">
    <property type="entry name" value="Nucleotide-diphospho-sugar transferases"/>
    <property type="match status" value="1"/>
</dbReference>
<accession>A0A851HRD3</accession>